<evidence type="ECO:0000256" key="5">
    <source>
        <dbReference type="ARBA" id="ARBA00017058"/>
    </source>
</evidence>
<dbReference type="GO" id="GO:0006189">
    <property type="term" value="P:'de novo' IMP biosynthetic process"/>
    <property type="evidence" value="ECO:0007669"/>
    <property type="project" value="UniProtKB-UniPathway"/>
</dbReference>
<feature type="domain" description="Fumarate lyase N-terminal" evidence="14">
    <location>
        <begin position="13"/>
        <end position="313"/>
    </location>
</feature>
<dbReference type="CDD" id="cd01598">
    <property type="entry name" value="PurB"/>
    <property type="match status" value="1"/>
</dbReference>
<evidence type="ECO:0000256" key="8">
    <source>
        <dbReference type="ARBA" id="ARBA00024477"/>
    </source>
</evidence>
<keyword evidence="6 13" id="KW-0658">Purine biosynthesis</keyword>
<comment type="pathway">
    <text evidence="2 13">Purine metabolism; AMP biosynthesis via de novo pathway; AMP from IMP: step 2/2.</text>
</comment>
<sequence>MINPLFALSPLDGRYAKSAEALRPIFSEYGLMRARVQVELGWLKSLAAEPKITEVPPFSDFTLAEIDRVLAEFSLDDAEAVKAIEATTNHDVKAIEYWLKERFSGVPQVLDASEFIHFACTSEDINNLSHALMLKQALTQVVQPQLAAITSKLRELAHSHAAVPMMSRTHGQPATPTTLGKEIANVLARLARQTVQLDKQEFLGKINGAVGNYNAHMVAYPDVDWEAHCRYFVELDLGLTFNPYTIQIEPHDYMAEFFQTIGRINTILIDFNRDVWGYISLGYFKQKVKAGEVGSSTMPHKVNPIDFENSEGNLGMANAVLGFLAEKLPVSRWQRDLTDSTVLRNMGVGLGYAVLGWTAHLRGLNKLETNPVALAADLDATWELLAEPIQTVMRRYAVANPYEQLKALTRGKDGITPAALKLFIEQLAIPEEAKAALLALSPALYVGKAEALARRV</sequence>
<dbReference type="NCBIfam" id="NF006764">
    <property type="entry name" value="PRK09285.1"/>
    <property type="match status" value="1"/>
</dbReference>
<evidence type="ECO:0000256" key="13">
    <source>
        <dbReference type="RuleBase" id="RU361172"/>
    </source>
</evidence>
<keyword evidence="7 13" id="KW-0456">Lyase</keyword>
<proteinExistence type="inferred from homology"/>
<dbReference type="InterPro" id="IPR022761">
    <property type="entry name" value="Fumarate_lyase_N"/>
</dbReference>
<dbReference type="Gene3D" id="1.20.200.10">
    <property type="entry name" value="Fumarase/aspartase (Central domain)"/>
    <property type="match status" value="1"/>
</dbReference>
<evidence type="ECO:0000259" key="15">
    <source>
        <dbReference type="Pfam" id="PF08328"/>
    </source>
</evidence>
<accession>A0A892ZH79</accession>
<dbReference type="Gene3D" id="1.10.40.30">
    <property type="entry name" value="Fumarase/aspartase (C-terminal domain)"/>
    <property type="match status" value="1"/>
</dbReference>
<dbReference type="InterPro" id="IPR047136">
    <property type="entry name" value="PurB_bact"/>
</dbReference>
<dbReference type="RefSeq" id="WP_230339563.1">
    <property type="nucleotide sequence ID" value="NZ_CP069798.1"/>
</dbReference>
<evidence type="ECO:0000256" key="7">
    <source>
        <dbReference type="ARBA" id="ARBA00023239"/>
    </source>
</evidence>
<dbReference type="Pfam" id="PF08328">
    <property type="entry name" value="ASL_C"/>
    <property type="match status" value="1"/>
</dbReference>
<evidence type="ECO:0000256" key="3">
    <source>
        <dbReference type="ARBA" id="ARBA00008273"/>
    </source>
</evidence>
<dbReference type="Proteomes" id="UP000653156">
    <property type="component" value="Chromosome"/>
</dbReference>
<keyword evidence="17" id="KW-1185">Reference proteome</keyword>
<evidence type="ECO:0000313" key="16">
    <source>
        <dbReference type="EMBL" id="QRQ82282.1"/>
    </source>
</evidence>
<dbReference type="Gene3D" id="1.10.275.10">
    <property type="entry name" value="Fumarase/aspartase (N-terminal domain)"/>
    <property type="match status" value="1"/>
</dbReference>
<dbReference type="InterPro" id="IPR008948">
    <property type="entry name" value="L-Aspartase-like"/>
</dbReference>
<dbReference type="GO" id="GO:0004018">
    <property type="term" value="F:N6-(1,2-dicarboxyethyl)AMP AMP-lyase (fumarate-forming) activity"/>
    <property type="evidence" value="ECO:0007669"/>
    <property type="project" value="UniProtKB-UniRule"/>
</dbReference>
<comment type="pathway">
    <text evidence="1 13">Purine metabolism; IMP biosynthesis via de novo pathway; 5-amino-1-(5-phospho-D-ribosyl)imidazole-4-carboxamide from 5-amino-1-(5-phospho-D-ribosyl)imidazole-4-carboxylate: step 2/2.</text>
</comment>
<dbReference type="EC" id="4.3.2.2" evidence="4 12"/>
<dbReference type="EMBL" id="CP069798">
    <property type="protein sequence ID" value="QRQ82282.1"/>
    <property type="molecule type" value="Genomic_DNA"/>
</dbReference>
<dbReference type="PANTHER" id="PTHR43411:SF1">
    <property type="entry name" value="ADENYLOSUCCINATE LYASE"/>
    <property type="match status" value="1"/>
</dbReference>
<dbReference type="Pfam" id="PF00206">
    <property type="entry name" value="Lyase_1"/>
    <property type="match status" value="1"/>
</dbReference>
<dbReference type="UniPathway" id="UPA00074">
    <property type="reaction ID" value="UER00132"/>
</dbReference>
<dbReference type="NCBIfam" id="TIGR00928">
    <property type="entry name" value="purB"/>
    <property type="match status" value="1"/>
</dbReference>
<dbReference type="InterPro" id="IPR013539">
    <property type="entry name" value="PurB_C"/>
</dbReference>
<dbReference type="PANTHER" id="PTHR43411">
    <property type="entry name" value="ADENYLOSUCCINATE LYASE"/>
    <property type="match status" value="1"/>
</dbReference>
<protein>
    <recommendedName>
        <fullName evidence="5 12">Adenylosuccinate lyase</fullName>
        <shortName evidence="13">ASL</shortName>
        <ecNumber evidence="4 12">4.3.2.2</ecNumber>
    </recommendedName>
    <alternativeName>
        <fullName evidence="10 13">Adenylosuccinase</fullName>
    </alternativeName>
</protein>
<comment type="catalytic activity">
    <reaction evidence="11">
        <text>N(6)-(1,2-dicarboxyethyl)-AMP = fumarate + AMP</text>
        <dbReference type="Rhea" id="RHEA:16853"/>
        <dbReference type="ChEBI" id="CHEBI:29806"/>
        <dbReference type="ChEBI" id="CHEBI:57567"/>
        <dbReference type="ChEBI" id="CHEBI:456215"/>
        <dbReference type="EC" id="4.3.2.2"/>
    </reaction>
    <physiologicalReaction direction="left-to-right" evidence="11">
        <dbReference type="Rhea" id="RHEA:16854"/>
    </physiologicalReaction>
</comment>
<evidence type="ECO:0000256" key="10">
    <source>
        <dbReference type="ARBA" id="ARBA00030717"/>
    </source>
</evidence>
<evidence type="ECO:0000256" key="9">
    <source>
        <dbReference type="ARBA" id="ARBA00025012"/>
    </source>
</evidence>
<dbReference type="AlphaFoldDB" id="A0A892ZH79"/>
<comment type="similarity">
    <text evidence="3 13">Belongs to the lyase 1 family. Adenylosuccinate lyase subfamily.</text>
</comment>
<evidence type="ECO:0000256" key="1">
    <source>
        <dbReference type="ARBA" id="ARBA00004706"/>
    </source>
</evidence>
<comment type="function">
    <text evidence="9">Catalyzes two reactions in de novo purine nucleotide biosynthesis. Catalyzes the breakdown of 5-aminoimidazole- (N-succinylocarboxamide) ribotide (SAICAR or 2-[5-amino-1-(5-phospho-beta-D-ribosyl)imidazole-4-carboxamido]succinate) to 5-aminoimidazole-4-carboxamide ribotide (AICAR or 5-amino-1-(5-phospho-beta-D-ribosyl)imidazole-4-carboxamide) and fumarate, and of adenylosuccinate (ADS or N(6)-(1,2-dicarboxyethyl)-AMP) to adenosine monophosphate (AMP) and fumarate.</text>
</comment>
<dbReference type="InterPro" id="IPR020557">
    <property type="entry name" value="Fumarate_lyase_CS"/>
</dbReference>
<dbReference type="UniPathway" id="UPA00075">
    <property type="reaction ID" value="UER00336"/>
</dbReference>
<dbReference type="KEGG" id="ptes:JQU52_02375"/>
<organism evidence="16 17">
    <name type="scientific">Paralysiella testudinis</name>
    <dbReference type="NCBI Taxonomy" id="2809020"/>
    <lineage>
        <taxon>Bacteria</taxon>
        <taxon>Pseudomonadati</taxon>
        <taxon>Pseudomonadota</taxon>
        <taxon>Betaproteobacteria</taxon>
        <taxon>Neisseriales</taxon>
        <taxon>Neisseriaceae</taxon>
        <taxon>Paralysiella</taxon>
    </lineage>
</organism>
<evidence type="ECO:0000256" key="2">
    <source>
        <dbReference type="ARBA" id="ARBA00004734"/>
    </source>
</evidence>
<evidence type="ECO:0000313" key="17">
    <source>
        <dbReference type="Proteomes" id="UP000653156"/>
    </source>
</evidence>
<dbReference type="PRINTS" id="PR00149">
    <property type="entry name" value="FUMRATELYASE"/>
</dbReference>
<dbReference type="InterPro" id="IPR024083">
    <property type="entry name" value="Fumarase/histidase_N"/>
</dbReference>
<dbReference type="PROSITE" id="PS00163">
    <property type="entry name" value="FUMARATE_LYASES"/>
    <property type="match status" value="1"/>
</dbReference>
<evidence type="ECO:0000259" key="14">
    <source>
        <dbReference type="Pfam" id="PF00206"/>
    </source>
</evidence>
<name>A0A892ZH79_9NEIS</name>
<evidence type="ECO:0000256" key="12">
    <source>
        <dbReference type="NCBIfam" id="TIGR00928"/>
    </source>
</evidence>
<evidence type="ECO:0000256" key="4">
    <source>
        <dbReference type="ARBA" id="ARBA00012339"/>
    </source>
</evidence>
<dbReference type="SUPFAM" id="SSF48557">
    <property type="entry name" value="L-aspartase-like"/>
    <property type="match status" value="1"/>
</dbReference>
<evidence type="ECO:0000256" key="11">
    <source>
        <dbReference type="ARBA" id="ARBA00049115"/>
    </source>
</evidence>
<gene>
    <name evidence="16" type="primary">purB</name>
    <name evidence="16" type="ORF">JQU52_02375</name>
</gene>
<evidence type="ECO:0000256" key="6">
    <source>
        <dbReference type="ARBA" id="ARBA00022755"/>
    </source>
</evidence>
<dbReference type="FunFam" id="1.20.200.10:FF:000004">
    <property type="entry name" value="Adenylosuccinate lyase"/>
    <property type="match status" value="1"/>
</dbReference>
<reference evidence="16" key="1">
    <citation type="submission" date="2021-02" db="EMBL/GenBank/DDBJ databases">
        <title>Neisseriaceae sp. 26B isolated from the cloaca of a Common Toad-headed Turtle (Mesoclemmys nasuta).</title>
        <authorList>
            <person name="Spergser J."/>
            <person name="Busse H.-J."/>
        </authorList>
    </citation>
    <scope>NUCLEOTIDE SEQUENCE</scope>
    <source>
        <strain evidence="16">26B</strain>
    </source>
</reference>
<feature type="domain" description="Adenylosuccinate lyase PurB C-terminal" evidence="15">
    <location>
        <begin position="331"/>
        <end position="446"/>
    </location>
</feature>
<comment type="catalytic activity">
    <reaction evidence="8">
        <text>(2S)-2-[5-amino-1-(5-phospho-beta-D-ribosyl)imidazole-4-carboxamido]succinate = 5-amino-1-(5-phospho-beta-D-ribosyl)imidazole-4-carboxamide + fumarate</text>
        <dbReference type="Rhea" id="RHEA:23920"/>
        <dbReference type="ChEBI" id="CHEBI:29806"/>
        <dbReference type="ChEBI" id="CHEBI:58443"/>
        <dbReference type="ChEBI" id="CHEBI:58475"/>
        <dbReference type="EC" id="4.3.2.2"/>
    </reaction>
    <physiologicalReaction direction="left-to-right" evidence="8">
        <dbReference type="Rhea" id="RHEA:23921"/>
    </physiologicalReaction>
</comment>
<dbReference type="GO" id="GO:0044208">
    <property type="term" value="P:'de novo' AMP biosynthetic process"/>
    <property type="evidence" value="ECO:0007669"/>
    <property type="project" value="UniProtKB-UniPathway"/>
</dbReference>
<dbReference type="InterPro" id="IPR000362">
    <property type="entry name" value="Fumarate_lyase_fam"/>
</dbReference>
<dbReference type="InterPro" id="IPR004769">
    <property type="entry name" value="Pur_lyase"/>
</dbReference>